<gene>
    <name evidence="1" type="ORF">DVH24_036180</name>
</gene>
<protein>
    <submittedName>
        <fullName evidence="1">Uncharacterized protein</fullName>
    </submittedName>
</protein>
<reference evidence="1 2" key="1">
    <citation type="submission" date="2018-10" db="EMBL/GenBank/DDBJ databases">
        <title>A high-quality apple genome assembly.</title>
        <authorList>
            <person name="Hu J."/>
        </authorList>
    </citation>
    <scope>NUCLEOTIDE SEQUENCE [LARGE SCALE GENOMIC DNA]</scope>
    <source>
        <strain evidence="2">cv. HFTH1</strain>
        <tissue evidence="1">Young leaf</tissue>
    </source>
</reference>
<keyword evidence="2" id="KW-1185">Reference proteome</keyword>
<dbReference type="Proteomes" id="UP000290289">
    <property type="component" value="Chromosome 12"/>
</dbReference>
<proteinExistence type="predicted"/>
<comment type="caution">
    <text evidence="1">The sequence shown here is derived from an EMBL/GenBank/DDBJ whole genome shotgun (WGS) entry which is preliminary data.</text>
</comment>
<name>A0A498IFN2_MALDO</name>
<dbReference type="EMBL" id="RDQH01000338">
    <property type="protein sequence ID" value="RXH81839.1"/>
    <property type="molecule type" value="Genomic_DNA"/>
</dbReference>
<evidence type="ECO:0000313" key="2">
    <source>
        <dbReference type="Proteomes" id="UP000290289"/>
    </source>
</evidence>
<evidence type="ECO:0000313" key="1">
    <source>
        <dbReference type="EMBL" id="RXH81839.1"/>
    </source>
</evidence>
<sequence length="105" mass="11618">MGVRLADIHLSQTLRKAGALCTGYDLLYVHLAKAVEAICVTIMQFAFGLILHNSTTSMMNLAESRMSRKVEFCCKRVSDLTSRDQAITLQTRVSLINIKGGWLGN</sequence>
<organism evidence="1 2">
    <name type="scientific">Malus domestica</name>
    <name type="common">Apple</name>
    <name type="synonym">Pyrus malus</name>
    <dbReference type="NCBI Taxonomy" id="3750"/>
    <lineage>
        <taxon>Eukaryota</taxon>
        <taxon>Viridiplantae</taxon>
        <taxon>Streptophyta</taxon>
        <taxon>Embryophyta</taxon>
        <taxon>Tracheophyta</taxon>
        <taxon>Spermatophyta</taxon>
        <taxon>Magnoliopsida</taxon>
        <taxon>eudicotyledons</taxon>
        <taxon>Gunneridae</taxon>
        <taxon>Pentapetalae</taxon>
        <taxon>rosids</taxon>
        <taxon>fabids</taxon>
        <taxon>Rosales</taxon>
        <taxon>Rosaceae</taxon>
        <taxon>Amygdaloideae</taxon>
        <taxon>Maleae</taxon>
        <taxon>Malus</taxon>
    </lineage>
</organism>
<dbReference type="AlphaFoldDB" id="A0A498IFN2"/>
<accession>A0A498IFN2</accession>